<proteinExistence type="predicted"/>
<evidence type="ECO:0000313" key="1">
    <source>
        <dbReference type="EMBL" id="SAL03059.1"/>
    </source>
</evidence>
<dbReference type="EMBL" id="FCNX02000029">
    <property type="protein sequence ID" value="SAL03059.1"/>
    <property type="molecule type" value="Genomic_DNA"/>
</dbReference>
<comment type="caution">
    <text evidence="1">The sequence shown here is derived from an EMBL/GenBank/DDBJ whole genome shotgun (WGS) entry which is preliminary data.</text>
</comment>
<accession>A0A158E864</accession>
<evidence type="ECO:0000313" key="2">
    <source>
        <dbReference type="Proteomes" id="UP000054903"/>
    </source>
</evidence>
<gene>
    <name evidence="1" type="ORF">AWB77_06696</name>
</gene>
<dbReference type="STRING" id="1777138.AWB77_06696"/>
<dbReference type="RefSeq" id="WP_061138656.1">
    <property type="nucleotide sequence ID" value="NZ_FCNX02000029.1"/>
</dbReference>
<dbReference type="GO" id="GO:0000166">
    <property type="term" value="F:nucleotide binding"/>
    <property type="evidence" value="ECO:0007669"/>
    <property type="project" value="UniProtKB-KW"/>
</dbReference>
<dbReference type="OrthoDB" id="7360772at2"/>
<reference evidence="1" key="1">
    <citation type="submission" date="2016-01" db="EMBL/GenBank/DDBJ databases">
        <authorList>
            <person name="Peeters C."/>
        </authorList>
    </citation>
    <scope>NUCLEOTIDE SEQUENCE</scope>
    <source>
        <strain evidence="1">LMG 29320</strain>
    </source>
</reference>
<organism evidence="1 2">
    <name type="scientific">Caballeronia fortuita</name>
    <dbReference type="NCBI Taxonomy" id="1777138"/>
    <lineage>
        <taxon>Bacteria</taxon>
        <taxon>Pseudomonadati</taxon>
        <taxon>Pseudomonadota</taxon>
        <taxon>Betaproteobacteria</taxon>
        <taxon>Burkholderiales</taxon>
        <taxon>Burkholderiaceae</taxon>
        <taxon>Caballeronia</taxon>
    </lineage>
</organism>
<protein>
    <submittedName>
        <fullName evidence="1">Uncharacterized protein</fullName>
    </submittedName>
</protein>
<keyword evidence="2" id="KW-1185">Reference proteome</keyword>
<dbReference type="Proteomes" id="UP000054903">
    <property type="component" value="Unassembled WGS sequence"/>
</dbReference>
<dbReference type="AlphaFoldDB" id="A0A158E864"/>
<name>A0A158E864_9BURK</name>
<sequence>MDNQHKQISGYRELDQADIDLINRIKAHGEETKKLVDEVQRRTAKQYTAAKGDEELQAVAIEAMGWEEEGIRFLRLGFMQLTRAVAQPSTFA</sequence>